<organism evidence="3 4">
    <name type="scientific">Porcisia hertigi</name>
    <dbReference type="NCBI Taxonomy" id="2761500"/>
    <lineage>
        <taxon>Eukaryota</taxon>
        <taxon>Discoba</taxon>
        <taxon>Euglenozoa</taxon>
        <taxon>Kinetoplastea</taxon>
        <taxon>Metakinetoplastina</taxon>
        <taxon>Trypanosomatida</taxon>
        <taxon>Trypanosomatidae</taxon>
        <taxon>Leishmaniinae</taxon>
        <taxon>Porcisia</taxon>
    </lineage>
</organism>
<evidence type="ECO:0000256" key="1">
    <source>
        <dbReference type="ARBA" id="ARBA00007073"/>
    </source>
</evidence>
<evidence type="ECO:0000313" key="3">
    <source>
        <dbReference type="EMBL" id="KAG5493844.1"/>
    </source>
</evidence>
<name>A0A836HJF9_9TRYP</name>
<dbReference type="EMBL" id="JAFJZO010000034">
    <property type="protein sequence ID" value="KAG5493844.1"/>
    <property type="molecule type" value="Genomic_DNA"/>
</dbReference>
<dbReference type="OrthoDB" id="10025739at2759"/>
<dbReference type="KEGG" id="phet:94287799"/>
<evidence type="ECO:0000313" key="4">
    <source>
        <dbReference type="Proteomes" id="UP000674318"/>
    </source>
</evidence>
<proteinExistence type="inferred from homology"/>
<protein>
    <recommendedName>
        <fullName evidence="5">Transcription factor Pcc1</fullName>
    </recommendedName>
</protein>
<evidence type="ECO:0000256" key="2">
    <source>
        <dbReference type="SAM" id="MobiDB-lite"/>
    </source>
</evidence>
<dbReference type="RefSeq" id="XP_067753879.1">
    <property type="nucleotide sequence ID" value="XM_067897722.1"/>
</dbReference>
<dbReference type="InterPro" id="IPR015419">
    <property type="entry name" value="CTAG/Pcc1"/>
</dbReference>
<keyword evidence="4" id="KW-1185">Reference proteome</keyword>
<comment type="similarity">
    <text evidence="1">Belongs to the CTAG/PCC1 family.</text>
</comment>
<dbReference type="Gene3D" id="3.30.310.50">
    <property type="entry name" value="Alpha-D-phosphohexomutase, C-terminal domain"/>
    <property type="match status" value="1"/>
</dbReference>
<accession>A0A836HJF9</accession>
<reference evidence="3 4" key="1">
    <citation type="submission" date="2021-02" db="EMBL/GenBank/DDBJ databases">
        <title>Porcisia hertigi Genome sequencing and assembly.</title>
        <authorList>
            <person name="Almutairi H."/>
            <person name="Gatherer D."/>
        </authorList>
    </citation>
    <scope>NUCLEOTIDE SEQUENCE [LARGE SCALE GENOMIC DNA]</scope>
    <source>
        <strain evidence="3 4">C119</strain>
    </source>
</reference>
<dbReference type="AlphaFoldDB" id="A0A836HJF9"/>
<dbReference type="Proteomes" id="UP000674318">
    <property type="component" value="Unassembled WGS sequence"/>
</dbReference>
<evidence type="ECO:0008006" key="5">
    <source>
        <dbReference type="Google" id="ProtNLM"/>
    </source>
</evidence>
<sequence length="126" mass="13802">MSAQPNASPSSTTGRRGSDTQKKEEFLMECSLRLPLPDTVSASVLWKVLKTDPSLARTSKEVYWWSEDPSQRTVAVTIQAASKRDLRSAVGSILEQAKLVVRTLRVYPPVTITHRSPADVGFSSVG</sequence>
<comment type="caution">
    <text evidence="3">The sequence shown here is derived from an EMBL/GenBank/DDBJ whole genome shotgun (WGS) entry which is preliminary data.</text>
</comment>
<feature type="compositionally biased region" description="Polar residues" evidence="2">
    <location>
        <begin position="1"/>
        <end position="15"/>
    </location>
</feature>
<feature type="region of interest" description="Disordered" evidence="2">
    <location>
        <begin position="1"/>
        <end position="22"/>
    </location>
</feature>
<dbReference type="Pfam" id="PF09341">
    <property type="entry name" value="Pcc1"/>
    <property type="match status" value="1"/>
</dbReference>
<gene>
    <name evidence="3" type="ORF">JKF63_01676</name>
</gene>
<dbReference type="GeneID" id="94287799"/>